<sequence>MASVFALLLLLLFFSSGQAHLQHRRWGPPSGVYTKTRLPFTIMAVATPTTTPATRVSVIPIDDEPTTTTSRERVSVIPIPDTIWTTVPIANLTDPFCINVAAPHEGIGNHCVCENGETLSIIPYTTGVNMSDYQPCAYTTVDPETTESTAQ</sequence>
<keyword evidence="1" id="KW-0732">Signal</keyword>
<evidence type="ECO:0000256" key="1">
    <source>
        <dbReference type="SAM" id="SignalP"/>
    </source>
</evidence>
<dbReference type="Proteomes" id="UP001303160">
    <property type="component" value="Unassembled WGS sequence"/>
</dbReference>
<reference evidence="2" key="1">
    <citation type="journal article" date="2023" name="Mol. Phylogenet. Evol.">
        <title>Genome-scale phylogeny and comparative genomics of the fungal order Sordariales.</title>
        <authorList>
            <person name="Hensen N."/>
            <person name="Bonometti L."/>
            <person name="Westerberg I."/>
            <person name="Brannstrom I.O."/>
            <person name="Guillou S."/>
            <person name="Cros-Aarteil S."/>
            <person name="Calhoun S."/>
            <person name="Haridas S."/>
            <person name="Kuo A."/>
            <person name="Mondo S."/>
            <person name="Pangilinan J."/>
            <person name="Riley R."/>
            <person name="LaButti K."/>
            <person name="Andreopoulos B."/>
            <person name="Lipzen A."/>
            <person name="Chen C."/>
            <person name="Yan M."/>
            <person name="Daum C."/>
            <person name="Ng V."/>
            <person name="Clum A."/>
            <person name="Steindorff A."/>
            <person name="Ohm R.A."/>
            <person name="Martin F."/>
            <person name="Silar P."/>
            <person name="Natvig D.O."/>
            <person name="Lalanne C."/>
            <person name="Gautier V."/>
            <person name="Ament-Velasquez S.L."/>
            <person name="Kruys A."/>
            <person name="Hutchinson M.I."/>
            <person name="Powell A.J."/>
            <person name="Barry K."/>
            <person name="Miller A.N."/>
            <person name="Grigoriev I.V."/>
            <person name="Debuchy R."/>
            <person name="Gladieux P."/>
            <person name="Hiltunen Thoren M."/>
            <person name="Johannesson H."/>
        </authorList>
    </citation>
    <scope>NUCLEOTIDE SEQUENCE</scope>
    <source>
        <strain evidence="2">CBS 315.58</strain>
    </source>
</reference>
<feature type="signal peptide" evidence="1">
    <location>
        <begin position="1"/>
        <end position="19"/>
    </location>
</feature>
<organism evidence="2 3">
    <name type="scientific">Triangularia verruculosa</name>
    <dbReference type="NCBI Taxonomy" id="2587418"/>
    <lineage>
        <taxon>Eukaryota</taxon>
        <taxon>Fungi</taxon>
        <taxon>Dikarya</taxon>
        <taxon>Ascomycota</taxon>
        <taxon>Pezizomycotina</taxon>
        <taxon>Sordariomycetes</taxon>
        <taxon>Sordariomycetidae</taxon>
        <taxon>Sordariales</taxon>
        <taxon>Podosporaceae</taxon>
        <taxon>Triangularia</taxon>
    </lineage>
</organism>
<dbReference type="EMBL" id="MU863904">
    <property type="protein sequence ID" value="KAK4201719.1"/>
    <property type="molecule type" value="Genomic_DNA"/>
</dbReference>
<evidence type="ECO:0000313" key="2">
    <source>
        <dbReference type="EMBL" id="KAK4201719.1"/>
    </source>
</evidence>
<reference evidence="2" key="2">
    <citation type="submission" date="2023-05" db="EMBL/GenBank/DDBJ databases">
        <authorList>
            <consortium name="Lawrence Berkeley National Laboratory"/>
            <person name="Steindorff A."/>
            <person name="Hensen N."/>
            <person name="Bonometti L."/>
            <person name="Westerberg I."/>
            <person name="Brannstrom I.O."/>
            <person name="Guillou S."/>
            <person name="Cros-Aarteil S."/>
            <person name="Calhoun S."/>
            <person name="Haridas S."/>
            <person name="Kuo A."/>
            <person name="Mondo S."/>
            <person name="Pangilinan J."/>
            <person name="Riley R."/>
            <person name="Labutti K."/>
            <person name="Andreopoulos B."/>
            <person name="Lipzen A."/>
            <person name="Chen C."/>
            <person name="Yanf M."/>
            <person name="Daum C."/>
            <person name="Ng V."/>
            <person name="Clum A."/>
            <person name="Ohm R."/>
            <person name="Martin F."/>
            <person name="Silar P."/>
            <person name="Natvig D."/>
            <person name="Lalanne C."/>
            <person name="Gautier V."/>
            <person name="Ament-Velasquez S.L."/>
            <person name="Kruys A."/>
            <person name="Hutchinson M.I."/>
            <person name="Powell A.J."/>
            <person name="Barry K."/>
            <person name="Miller A.N."/>
            <person name="Grigoriev I.V."/>
            <person name="Debuchy R."/>
            <person name="Gladieux P."/>
            <person name="Thoren M.H."/>
            <person name="Johannesson H."/>
        </authorList>
    </citation>
    <scope>NUCLEOTIDE SEQUENCE</scope>
    <source>
        <strain evidence="2">CBS 315.58</strain>
    </source>
</reference>
<comment type="caution">
    <text evidence="2">The sequence shown here is derived from an EMBL/GenBank/DDBJ whole genome shotgun (WGS) entry which is preliminary data.</text>
</comment>
<evidence type="ECO:0000313" key="3">
    <source>
        <dbReference type="Proteomes" id="UP001303160"/>
    </source>
</evidence>
<feature type="chain" id="PRO_5042896050" evidence="1">
    <location>
        <begin position="20"/>
        <end position="151"/>
    </location>
</feature>
<protein>
    <submittedName>
        <fullName evidence="2">Uncharacterized protein</fullName>
    </submittedName>
</protein>
<proteinExistence type="predicted"/>
<keyword evidence="3" id="KW-1185">Reference proteome</keyword>
<gene>
    <name evidence="2" type="ORF">QBC40DRAFT_51811</name>
</gene>
<dbReference type="AlphaFoldDB" id="A0AAN6XJA8"/>
<accession>A0AAN6XJA8</accession>
<name>A0AAN6XJA8_9PEZI</name>